<evidence type="ECO:0000313" key="2">
    <source>
        <dbReference type="EMBL" id="RCK78376.1"/>
    </source>
</evidence>
<organism evidence="2 3">
    <name type="scientific">Candidatus Ozemobacter sibiricus</name>
    <dbReference type="NCBI Taxonomy" id="2268124"/>
    <lineage>
        <taxon>Bacteria</taxon>
        <taxon>Candidatus Ozemobacteria</taxon>
        <taxon>Candidatus Ozemobacterales</taxon>
        <taxon>Candidatus Ozemobacteraceae</taxon>
        <taxon>Candidatus Ozemobacter</taxon>
    </lineage>
</organism>
<reference evidence="2 3" key="1">
    <citation type="submission" date="2018-05" db="EMBL/GenBank/DDBJ databases">
        <title>A metagenomic window into the 2 km-deep terrestrial subsurface aquifer revealed taxonomically and functionally diverse microbial community comprising novel uncultured bacterial lineages.</title>
        <authorList>
            <person name="Kadnikov V.V."/>
            <person name="Mardanov A.V."/>
            <person name="Beletsky A.V."/>
            <person name="Banks D."/>
            <person name="Pimenov N.V."/>
            <person name="Frank Y.A."/>
            <person name="Karnachuk O.V."/>
            <person name="Ravin N.V."/>
        </authorList>
    </citation>
    <scope>NUCLEOTIDE SEQUENCE [LARGE SCALE GENOMIC DNA]</scope>
    <source>
        <strain evidence="2">BY5</strain>
    </source>
</reference>
<dbReference type="AlphaFoldDB" id="A0A367ZJV1"/>
<accession>A0A367ZJV1</accession>
<dbReference type="EMBL" id="QOQW01000023">
    <property type="protein sequence ID" value="RCK78376.1"/>
    <property type="molecule type" value="Genomic_DNA"/>
</dbReference>
<comment type="caution">
    <text evidence="2">The sequence shown here is derived from an EMBL/GenBank/DDBJ whole genome shotgun (WGS) entry which is preliminary data.</text>
</comment>
<keyword evidence="1" id="KW-0732">Signal</keyword>
<evidence type="ECO:0000313" key="3">
    <source>
        <dbReference type="Proteomes" id="UP000252355"/>
    </source>
</evidence>
<feature type="signal peptide" evidence="1">
    <location>
        <begin position="1"/>
        <end position="17"/>
    </location>
</feature>
<protein>
    <submittedName>
        <fullName evidence="2">Uncharacterized protein</fullName>
    </submittedName>
</protein>
<feature type="chain" id="PRO_5016594930" evidence="1">
    <location>
        <begin position="18"/>
        <end position="194"/>
    </location>
</feature>
<proteinExistence type="predicted"/>
<dbReference type="Proteomes" id="UP000252355">
    <property type="component" value="Unassembled WGS sequence"/>
</dbReference>
<name>A0A367ZJV1_9BACT</name>
<evidence type="ECO:0000256" key="1">
    <source>
        <dbReference type="SAM" id="SignalP"/>
    </source>
</evidence>
<sequence>MAVLAGLVILLSSPVWAQLEVPVVYTFTPASRPIEGVLTGGTLCDAEGLNVKDSTATFSRVVNYEKIDRVEEMNPIGGSKLLMKIVLKDGHRFQAYADIHETDPILILRDELPEGATGTPKLRTFTKANFKGLHLLEFEAEPAGEVTDEEVLKQVNELAEAIKQDDLDRAIDLHNKIGDYLEAWQDEAIKDDGK</sequence>
<gene>
    <name evidence="2" type="ORF">OZSIB_1478</name>
</gene>